<organism evidence="5 6">
    <name type="scientific">Ogataea haglerorum</name>
    <dbReference type="NCBI Taxonomy" id="1937702"/>
    <lineage>
        <taxon>Eukaryota</taxon>
        <taxon>Fungi</taxon>
        <taxon>Dikarya</taxon>
        <taxon>Ascomycota</taxon>
        <taxon>Saccharomycotina</taxon>
        <taxon>Pichiomycetes</taxon>
        <taxon>Pichiales</taxon>
        <taxon>Pichiaceae</taxon>
        <taxon>Ogataea</taxon>
    </lineage>
</organism>
<dbReference type="Gene3D" id="3.30.530.20">
    <property type="match status" value="1"/>
</dbReference>
<evidence type="ECO:0000259" key="4">
    <source>
        <dbReference type="Pfam" id="PF03364"/>
    </source>
</evidence>
<sequence length="263" mass="30401">MLKSAGRARSLHLSGLLRPSEQSYTLTKKFNHPQSLMYQLISQVDKYHEFIPYCTESFVRARDNLGQPLVAGLRVGFQQFDEEFTCDLQCKQPELIVARSITHSLFKFLETRWTVHNLDDEHCKAVLSLRYEFKNELYNHLSSFFATKVANLMFRSFEKRAFQVAQGKLPWIPLCKRRAQFAKALIDKANRIHSMPYELSSDVFKAPINGHRCCPLASKRGDDGFFFYSFFLGPKDYRNDWLGKLAAVNPLTFKDGTVPINVN</sequence>
<dbReference type="SUPFAM" id="SSF55961">
    <property type="entry name" value="Bet v1-like"/>
    <property type="match status" value="1"/>
</dbReference>
<dbReference type="PANTHER" id="PTHR12901:SF10">
    <property type="entry name" value="COENZYME Q-BINDING PROTEIN COQ10, MITOCHONDRIAL"/>
    <property type="match status" value="1"/>
</dbReference>
<dbReference type="InterPro" id="IPR005031">
    <property type="entry name" value="COQ10_START"/>
</dbReference>
<dbReference type="AlphaFoldDB" id="A0AAN6D7Y1"/>
<protein>
    <recommendedName>
        <fullName evidence="4">Coenzyme Q-binding protein COQ10 START domain-containing protein</fullName>
    </recommendedName>
</protein>
<dbReference type="InterPro" id="IPR044996">
    <property type="entry name" value="COQ10-like"/>
</dbReference>
<dbReference type="EMBL" id="JAHLUH010000004">
    <property type="protein sequence ID" value="KAG7728691.1"/>
    <property type="molecule type" value="Genomic_DNA"/>
</dbReference>
<dbReference type="CDD" id="cd07813">
    <property type="entry name" value="COQ10p_like"/>
    <property type="match status" value="1"/>
</dbReference>
<comment type="caution">
    <text evidence="5">The sequence shown here is derived from an EMBL/GenBank/DDBJ whole genome shotgun (WGS) entry which is preliminary data.</text>
</comment>
<comment type="subunit">
    <text evidence="2">Interacts with coenzyme Q.</text>
</comment>
<comment type="function">
    <text evidence="3">Required for the function of coenzyme Q in the respiratory chain. May serve as a chaperone or may be involved in the transport of Q6 from its site of synthesis to the catalytic sites of the respiratory complexes.</text>
</comment>
<name>A0AAN6D7Y1_9ASCO</name>
<evidence type="ECO:0000256" key="1">
    <source>
        <dbReference type="ARBA" id="ARBA00006885"/>
    </source>
</evidence>
<dbReference type="Pfam" id="PF03364">
    <property type="entry name" value="Polyketide_cyc"/>
    <property type="match status" value="1"/>
</dbReference>
<evidence type="ECO:0000313" key="6">
    <source>
        <dbReference type="Proteomes" id="UP000738402"/>
    </source>
</evidence>
<reference evidence="5" key="1">
    <citation type="journal article" date="2021" name="G3 (Bethesda)">
        <title>Genomic diversity, chromosomal rearrangements, and interspecies hybridization in the ogataea polymorpha species complex.</title>
        <authorList>
            <person name="Hanson S.J."/>
            <person name="Cinneide E.O."/>
            <person name="Salzberg L.I."/>
            <person name="Wolfe K.H."/>
            <person name="McGowan J."/>
            <person name="Fitzpatrick D.A."/>
            <person name="Matlin K."/>
        </authorList>
    </citation>
    <scope>NUCLEOTIDE SEQUENCE</scope>
    <source>
        <strain evidence="5">83-405-1</strain>
    </source>
</reference>
<evidence type="ECO:0000256" key="3">
    <source>
        <dbReference type="ARBA" id="ARBA00024947"/>
    </source>
</evidence>
<feature type="domain" description="Coenzyme Q-binding protein COQ10 START" evidence="4">
    <location>
        <begin position="31"/>
        <end position="157"/>
    </location>
</feature>
<comment type="similarity">
    <text evidence="1">Belongs to the COQ10 family.</text>
</comment>
<gene>
    <name evidence="5" type="ORF">KL933_001924</name>
</gene>
<dbReference type="GO" id="GO:0045333">
    <property type="term" value="P:cellular respiration"/>
    <property type="evidence" value="ECO:0007669"/>
    <property type="project" value="InterPro"/>
</dbReference>
<evidence type="ECO:0000313" key="5">
    <source>
        <dbReference type="EMBL" id="KAG7728691.1"/>
    </source>
</evidence>
<dbReference type="Proteomes" id="UP000738402">
    <property type="component" value="Unassembled WGS sequence"/>
</dbReference>
<accession>A0AAN6D7Y1</accession>
<evidence type="ECO:0000256" key="2">
    <source>
        <dbReference type="ARBA" id="ARBA00011814"/>
    </source>
</evidence>
<dbReference type="InterPro" id="IPR023393">
    <property type="entry name" value="START-like_dom_sf"/>
</dbReference>
<dbReference type="PANTHER" id="PTHR12901">
    <property type="entry name" value="SPERM PROTEIN HOMOLOG"/>
    <property type="match status" value="1"/>
</dbReference>
<dbReference type="GO" id="GO:0048039">
    <property type="term" value="F:ubiquinone binding"/>
    <property type="evidence" value="ECO:0007669"/>
    <property type="project" value="InterPro"/>
</dbReference>
<proteinExistence type="inferred from homology"/>
<dbReference type="GO" id="GO:0005739">
    <property type="term" value="C:mitochondrion"/>
    <property type="evidence" value="ECO:0007669"/>
    <property type="project" value="TreeGrafter"/>
</dbReference>